<evidence type="ECO:0000313" key="9">
    <source>
        <dbReference type="EMBL" id="QOP41487.1"/>
    </source>
</evidence>
<dbReference type="PANTHER" id="PTHR30026:SF20">
    <property type="entry name" value="OUTER MEMBRANE PROTEIN TOLC"/>
    <property type="match status" value="1"/>
</dbReference>
<dbReference type="SUPFAM" id="SSF56954">
    <property type="entry name" value="Outer membrane efflux proteins (OEP)"/>
    <property type="match status" value="1"/>
</dbReference>
<evidence type="ECO:0000313" key="10">
    <source>
        <dbReference type="Proteomes" id="UP000593910"/>
    </source>
</evidence>
<dbReference type="GO" id="GO:0015288">
    <property type="term" value="F:porin activity"/>
    <property type="evidence" value="ECO:0007669"/>
    <property type="project" value="TreeGrafter"/>
</dbReference>
<keyword evidence="8" id="KW-0732">Signal</keyword>
<organism evidence="9 10">
    <name type="scientific">Sulfurimonas marina</name>
    <dbReference type="NCBI Taxonomy" id="2590551"/>
    <lineage>
        <taxon>Bacteria</taxon>
        <taxon>Pseudomonadati</taxon>
        <taxon>Campylobacterota</taxon>
        <taxon>Epsilonproteobacteria</taxon>
        <taxon>Campylobacterales</taxon>
        <taxon>Sulfurimonadaceae</taxon>
        <taxon>Sulfurimonas</taxon>
    </lineage>
</organism>
<name>A0A7M1AVM2_9BACT</name>
<dbReference type="Pfam" id="PF02321">
    <property type="entry name" value="OEP"/>
    <property type="match status" value="2"/>
</dbReference>
<keyword evidence="6" id="KW-0472">Membrane</keyword>
<dbReference type="KEGG" id="smax:FJR03_06915"/>
<accession>A0A7M1AVM2</accession>
<dbReference type="Gene3D" id="1.20.1600.10">
    <property type="entry name" value="Outer membrane efflux proteins (OEP)"/>
    <property type="match status" value="1"/>
</dbReference>
<keyword evidence="5" id="KW-0812">Transmembrane</keyword>
<dbReference type="GO" id="GO:1990281">
    <property type="term" value="C:efflux pump complex"/>
    <property type="evidence" value="ECO:0007669"/>
    <property type="project" value="TreeGrafter"/>
</dbReference>
<dbReference type="PANTHER" id="PTHR30026">
    <property type="entry name" value="OUTER MEMBRANE PROTEIN TOLC"/>
    <property type="match status" value="1"/>
</dbReference>
<gene>
    <name evidence="9" type="ORF">FJR03_06915</name>
</gene>
<feature type="signal peptide" evidence="8">
    <location>
        <begin position="1"/>
        <end position="18"/>
    </location>
</feature>
<keyword evidence="7" id="KW-0998">Cell outer membrane</keyword>
<keyword evidence="4" id="KW-1134">Transmembrane beta strand</keyword>
<evidence type="ECO:0000256" key="3">
    <source>
        <dbReference type="ARBA" id="ARBA00022448"/>
    </source>
</evidence>
<evidence type="ECO:0000256" key="2">
    <source>
        <dbReference type="ARBA" id="ARBA00007613"/>
    </source>
</evidence>
<evidence type="ECO:0000256" key="8">
    <source>
        <dbReference type="SAM" id="SignalP"/>
    </source>
</evidence>
<dbReference type="InterPro" id="IPR003423">
    <property type="entry name" value="OMP_efflux"/>
</dbReference>
<dbReference type="GO" id="GO:0009279">
    <property type="term" value="C:cell outer membrane"/>
    <property type="evidence" value="ECO:0007669"/>
    <property type="project" value="UniProtKB-SubCell"/>
</dbReference>
<keyword evidence="10" id="KW-1185">Reference proteome</keyword>
<evidence type="ECO:0000256" key="4">
    <source>
        <dbReference type="ARBA" id="ARBA00022452"/>
    </source>
</evidence>
<dbReference type="GO" id="GO:0015562">
    <property type="term" value="F:efflux transmembrane transporter activity"/>
    <property type="evidence" value="ECO:0007669"/>
    <property type="project" value="InterPro"/>
</dbReference>
<evidence type="ECO:0000256" key="7">
    <source>
        <dbReference type="ARBA" id="ARBA00023237"/>
    </source>
</evidence>
<dbReference type="Proteomes" id="UP000593910">
    <property type="component" value="Chromosome"/>
</dbReference>
<reference evidence="9 10" key="1">
    <citation type="submission" date="2019-06" db="EMBL/GenBank/DDBJ databases">
        <title>Sulfurimonas gotlandica sp. nov., a chemoautotrophic and psychrotolerant epsilonproteobacterium isolated from a pelagic redoxcline, and an emended description of the genus Sulfurimonas.</title>
        <authorList>
            <person name="Wang S."/>
            <person name="Jiang L."/>
            <person name="Shao Z."/>
        </authorList>
    </citation>
    <scope>NUCLEOTIDE SEQUENCE [LARGE SCALE GENOMIC DNA]</scope>
    <source>
        <strain evidence="9 10">B2</strain>
    </source>
</reference>
<dbReference type="EMBL" id="CP041165">
    <property type="protein sequence ID" value="QOP41487.1"/>
    <property type="molecule type" value="Genomic_DNA"/>
</dbReference>
<comment type="similarity">
    <text evidence="2">Belongs to the outer membrane factor (OMF) (TC 1.B.17) family.</text>
</comment>
<dbReference type="AlphaFoldDB" id="A0A7M1AVM2"/>
<dbReference type="InterPro" id="IPR051906">
    <property type="entry name" value="TolC-like"/>
</dbReference>
<comment type="subcellular location">
    <subcellularLocation>
        <location evidence="1">Cell outer membrane</location>
    </subcellularLocation>
</comment>
<sequence>MRYVLLLVVIQLSLSALTLEEAIEELKSNNLNIQIAQQNTSASQSKLSKKRSSYFGSVDLLASFAKYSEGRTLEPITPPITSSIATSDAITSVGVAYKVNLFNGMRTLNETEMEKLSVSIAKAKENFTQNEQIYITQSIYLNILSLQKILSSQNEYKKALQHLKVIVNESVVYGKKPQLDILKIESQIHNIEDQITLLQTKINISKSKLSLIIYGSFKPINTLEEVELSVMEPSYTLENLPSIKMTHYKLEKTNKAYKNTYSSYYPQINFQASYIDNYGDGNKENVSSAAVNLQWKIFDFGAREDGVELARIEKIKSTIESKQSILEYENRIYEAKEKVLQNQQLVRSSKSQTLVATKIREIEALKYNEGQSSINDLLFASADETLSQSKFIEAKYKLLESQFYLAFLTKE</sequence>
<protein>
    <submittedName>
        <fullName evidence="9">TolC family protein</fullName>
    </submittedName>
</protein>
<evidence type="ECO:0000256" key="5">
    <source>
        <dbReference type="ARBA" id="ARBA00022692"/>
    </source>
</evidence>
<feature type="chain" id="PRO_5032781048" evidence="8">
    <location>
        <begin position="19"/>
        <end position="411"/>
    </location>
</feature>
<keyword evidence="3" id="KW-0813">Transport</keyword>
<evidence type="ECO:0000256" key="6">
    <source>
        <dbReference type="ARBA" id="ARBA00023136"/>
    </source>
</evidence>
<proteinExistence type="inferred from homology"/>
<evidence type="ECO:0000256" key="1">
    <source>
        <dbReference type="ARBA" id="ARBA00004442"/>
    </source>
</evidence>
<dbReference type="RefSeq" id="WP_193112803.1">
    <property type="nucleotide sequence ID" value="NZ_CP041165.1"/>
</dbReference>